<evidence type="ECO:0000313" key="2">
    <source>
        <dbReference type="Proteomes" id="UP000003598"/>
    </source>
</evidence>
<gene>
    <name evidence="1" type="ORF">HMPREF9441_02647</name>
</gene>
<dbReference type="AlphaFoldDB" id="G5STE4"/>
<dbReference type="STRING" id="762968.HMPREF9441_02647"/>
<keyword evidence="2" id="KW-1185">Reference proteome</keyword>
<organism evidence="1 2">
    <name type="scientific">Paraprevotella clara YIT 11840</name>
    <dbReference type="NCBI Taxonomy" id="762968"/>
    <lineage>
        <taxon>Bacteria</taxon>
        <taxon>Pseudomonadati</taxon>
        <taxon>Bacteroidota</taxon>
        <taxon>Bacteroidia</taxon>
        <taxon>Bacteroidales</taxon>
        <taxon>Prevotellaceae</taxon>
        <taxon>Paraprevotella</taxon>
    </lineage>
</organism>
<sequence>MEWVLTDLALYKGAIQCCFIFRPLPKDMNGGRGRRAAYWKALILKRIF</sequence>
<dbReference type="HOGENOM" id="CLU_3155840_0_0_10"/>
<reference evidence="1 2" key="1">
    <citation type="submission" date="2011-03" db="EMBL/GenBank/DDBJ databases">
        <authorList>
            <person name="Weinstock G."/>
            <person name="Sodergren E."/>
            <person name="Clifton S."/>
            <person name="Fulton L."/>
            <person name="Fulton B."/>
            <person name="Courtney L."/>
            <person name="Fronick C."/>
            <person name="Harrison M."/>
            <person name="Strong C."/>
            <person name="Farmer C."/>
            <person name="Delahaunty K."/>
            <person name="Markovic C."/>
            <person name="Hall O."/>
            <person name="Minx P."/>
            <person name="Tomlinson C."/>
            <person name="Mitreva M."/>
            <person name="Hou S."/>
            <person name="Chen J."/>
            <person name="Wollam A."/>
            <person name="Pepin K.H."/>
            <person name="Johnson M."/>
            <person name="Bhonagiri V."/>
            <person name="Zhang X."/>
            <person name="Suruliraj S."/>
            <person name="Warren W."/>
            <person name="Chinwalla A."/>
            <person name="Mardis E.R."/>
            <person name="Wilson R.K."/>
        </authorList>
    </citation>
    <scope>NUCLEOTIDE SEQUENCE [LARGE SCALE GENOMIC DNA]</scope>
    <source>
        <strain evidence="1 2">YIT 11840</strain>
    </source>
</reference>
<name>G5STE4_9BACT</name>
<protein>
    <submittedName>
        <fullName evidence="1">Uncharacterized protein</fullName>
    </submittedName>
</protein>
<dbReference type="EMBL" id="AFFY01000038">
    <property type="protein sequence ID" value="EHG99517.1"/>
    <property type="molecule type" value="Genomic_DNA"/>
</dbReference>
<comment type="caution">
    <text evidence="1">The sequence shown here is derived from an EMBL/GenBank/DDBJ whole genome shotgun (WGS) entry which is preliminary data.</text>
</comment>
<evidence type="ECO:0000313" key="1">
    <source>
        <dbReference type="EMBL" id="EHG99517.1"/>
    </source>
</evidence>
<proteinExistence type="predicted"/>
<dbReference type="Proteomes" id="UP000003598">
    <property type="component" value="Unassembled WGS sequence"/>
</dbReference>
<accession>G5STE4</accession>